<dbReference type="Proteomes" id="UP001163104">
    <property type="component" value="Chromosome"/>
</dbReference>
<dbReference type="Gene3D" id="1.20.1270.70">
    <property type="entry name" value="Designed single chain three-helix bundle"/>
    <property type="match status" value="2"/>
</dbReference>
<accession>A0AA46PY66</accession>
<gene>
    <name evidence="2" type="ORF">OD459_24995</name>
</gene>
<dbReference type="SUPFAM" id="SSF57997">
    <property type="entry name" value="Tropomyosin"/>
    <property type="match status" value="1"/>
</dbReference>
<keyword evidence="1" id="KW-0175">Coiled coil</keyword>
<sequence>MVEKVLNLILNKLESLDHKVGSMDKRLDALDQKVSSMDKRLDALDQKVSSMDKRLDALDQKVSSMDKRLNTLEQKVNSMDKRLTADLKRHEDLIQQLIHSVANSNVKMNEINEKLSVIDVKADQAIEGVADLKESAISRHDLAYYDQKISEHSRQIYKLNNQ</sequence>
<proteinExistence type="predicted"/>
<protein>
    <recommendedName>
        <fullName evidence="4">t-SNARE coiled-coil homology domain-containing protein</fullName>
    </recommendedName>
</protein>
<name>A0AA46PY66_CYTFI</name>
<reference evidence="2" key="1">
    <citation type="submission" date="2022-10" db="EMBL/GenBank/DDBJ databases">
        <title>Mechanism of multi-heavy metal repair in Cytobacillus Firmus M7.</title>
        <authorList>
            <person name="Li X."/>
            <person name="Yu C."/>
        </authorList>
    </citation>
    <scope>NUCLEOTIDE SEQUENCE</scope>
    <source>
        <strain evidence="2">M7</strain>
    </source>
</reference>
<dbReference type="AlphaFoldDB" id="A0AA46PY66"/>
<dbReference type="EMBL" id="CP107027">
    <property type="protein sequence ID" value="UYG95395.1"/>
    <property type="molecule type" value="Genomic_DNA"/>
</dbReference>
<evidence type="ECO:0000256" key="1">
    <source>
        <dbReference type="SAM" id="Coils"/>
    </source>
</evidence>
<evidence type="ECO:0008006" key="4">
    <source>
        <dbReference type="Google" id="ProtNLM"/>
    </source>
</evidence>
<evidence type="ECO:0000313" key="3">
    <source>
        <dbReference type="Proteomes" id="UP001163104"/>
    </source>
</evidence>
<dbReference type="RefSeq" id="WP_048008563.1">
    <property type="nucleotide sequence ID" value="NZ_CP107027.1"/>
</dbReference>
<evidence type="ECO:0000313" key="2">
    <source>
        <dbReference type="EMBL" id="UYG95395.1"/>
    </source>
</evidence>
<feature type="coiled-coil region" evidence="1">
    <location>
        <begin position="27"/>
        <end position="82"/>
    </location>
</feature>
<organism evidence="2 3">
    <name type="scientific">Cytobacillus firmus</name>
    <name type="common">Bacillus firmus</name>
    <dbReference type="NCBI Taxonomy" id="1399"/>
    <lineage>
        <taxon>Bacteria</taxon>
        <taxon>Bacillati</taxon>
        <taxon>Bacillota</taxon>
        <taxon>Bacilli</taxon>
        <taxon>Bacillales</taxon>
        <taxon>Bacillaceae</taxon>
        <taxon>Cytobacillus</taxon>
    </lineage>
</organism>